<protein>
    <submittedName>
        <fullName evidence="1">TIGR02922 family protein</fullName>
    </submittedName>
</protein>
<dbReference type="InterPro" id="IPR014271">
    <property type="entry name" value="CHP02922"/>
</dbReference>
<gene>
    <name evidence="1" type="ORF">HII17_07460</name>
</gene>
<evidence type="ECO:0000313" key="1">
    <source>
        <dbReference type="EMBL" id="NMP31395.1"/>
    </source>
</evidence>
<reference evidence="1 2" key="1">
    <citation type="submission" date="2020-04" db="EMBL/GenBank/DDBJ databases">
        <title>Thalassotalea sp. M1531, isolated from the surface of marine red alga.</title>
        <authorList>
            <person name="Pang L."/>
            <person name="Lu D.-C."/>
        </authorList>
    </citation>
    <scope>NUCLEOTIDE SEQUENCE [LARGE SCALE GENOMIC DNA]</scope>
    <source>
        <strain evidence="1 2">M1531</strain>
    </source>
</reference>
<name>A0A7Y0LBA8_9GAMM</name>
<dbReference type="RefSeq" id="WP_169074712.1">
    <property type="nucleotide sequence ID" value="NZ_JABBXH010000002.1"/>
</dbReference>
<dbReference type="EMBL" id="JABBXH010000002">
    <property type="protein sequence ID" value="NMP31395.1"/>
    <property type="molecule type" value="Genomic_DNA"/>
</dbReference>
<organism evidence="1 2">
    <name type="scientific">Thalassotalea algicola</name>
    <dbReference type="NCBI Taxonomy" id="2716224"/>
    <lineage>
        <taxon>Bacteria</taxon>
        <taxon>Pseudomonadati</taxon>
        <taxon>Pseudomonadota</taxon>
        <taxon>Gammaproteobacteria</taxon>
        <taxon>Alteromonadales</taxon>
        <taxon>Colwelliaceae</taxon>
        <taxon>Thalassotalea</taxon>
    </lineage>
</organism>
<dbReference type="Proteomes" id="UP000568664">
    <property type="component" value="Unassembled WGS sequence"/>
</dbReference>
<evidence type="ECO:0000313" key="2">
    <source>
        <dbReference type="Proteomes" id="UP000568664"/>
    </source>
</evidence>
<dbReference type="Pfam" id="PF09558">
    <property type="entry name" value="DUF2375"/>
    <property type="match status" value="1"/>
</dbReference>
<keyword evidence="2" id="KW-1185">Reference proteome</keyword>
<dbReference type="AlphaFoldDB" id="A0A7Y0LBA8"/>
<proteinExistence type="predicted"/>
<accession>A0A7Y0LBA8</accession>
<sequence length="80" mass="9286">MNAINELVTVLYYDEQDLQLKHHYGNFPRNQNGRVTLPNDFKDDKQVIAVCAGIVNIMNKLGDRVYGESIDYQKEAQIHY</sequence>
<dbReference type="NCBIfam" id="TIGR02922">
    <property type="entry name" value="TIGR02922 family protein"/>
    <property type="match status" value="1"/>
</dbReference>
<comment type="caution">
    <text evidence="1">The sequence shown here is derived from an EMBL/GenBank/DDBJ whole genome shotgun (WGS) entry which is preliminary data.</text>
</comment>